<dbReference type="InterPro" id="IPR042099">
    <property type="entry name" value="ANL_N_sf"/>
</dbReference>
<dbReference type="FunFam" id="3.30.559.30:FF:000003">
    <property type="entry name" value="Nonribosomal peptide synthase SidD"/>
    <property type="match status" value="1"/>
</dbReference>
<dbReference type="InterPro" id="IPR020845">
    <property type="entry name" value="AMP-binding_CS"/>
</dbReference>
<protein>
    <submittedName>
        <fullName evidence="6">Acetyl-CoA synthetase-like protein</fullName>
    </submittedName>
</protein>
<evidence type="ECO:0000313" key="6">
    <source>
        <dbReference type="EMBL" id="PLB55894.1"/>
    </source>
</evidence>
<dbReference type="GO" id="GO:0031177">
    <property type="term" value="F:phosphopantetheine binding"/>
    <property type="evidence" value="ECO:0007669"/>
    <property type="project" value="InterPro"/>
</dbReference>
<dbReference type="CDD" id="cd19545">
    <property type="entry name" value="FUM14_C_NRPS-like"/>
    <property type="match status" value="1"/>
</dbReference>
<keyword evidence="7" id="KW-1185">Reference proteome</keyword>
<evidence type="ECO:0000256" key="3">
    <source>
        <dbReference type="ARBA" id="ARBA00022598"/>
    </source>
</evidence>
<dbReference type="GO" id="GO:1904091">
    <property type="term" value="F:non-ribosomal peptide synthetase activity"/>
    <property type="evidence" value="ECO:0007669"/>
    <property type="project" value="UniProtKB-ARBA"/>
</dbReference>
<proteinExistence type="inferred from homology"/>
<dbReference type="InterPro" id="IPR045851">
    <property type="entry name" value="AMP-bd_C_sf"/>
</dbReference>
<dbReference type="VEuPathDB" id="FungiDB:P170DRAFT_396655"/>
<dbReference type="SUPFAM" id="SSF52777">
    <property type="entry name" value="CoA-dependent acyltransferases"/>
    <property type="match status" value="4"/>
</dbReference>
<name>A0A2I2GSN7_9EURO</name>
<comment type="similarity">
    <text evidence="4">Belongs to the NRP synthetase family.</text>
</comment>
<dbReference type="InterPro" id="IPR009081">
    <property type="entry name" value="PP-bd_ACP"/>
</dbReference>
<evidence type="ECO:0000313" key="7">
    <source>
        <dbReference type="Proteomes" id="UP000234275"/>
    </source>
</evidence>
<keyword evidence="2" id="KW-0597">Phosphoprotein</keyword>
<dbReference type="Pfam" id="PF00668">
    <property type="entry name" value="Condensation"/>
    <property type="match status" value="2"/>
</dbReference>
<dbReference type="Gene3D" id="3.30.300.30">
    <property type="match status" value="2"/>
</dbReference>
<dbReference type="PROSITE" id="PS50075">
    <property type="entry name" value="CARRIER"/>
    <property type="match status" value="1"/>
</dbReference>
<dbReference type="PROSITE" id="PS00012">
    <property type="entry name" value="PHOSPHOPANTETHEINE"/>
    <property type="match status" value="2"/>
</dbReference>
<dbReference type="Gene3D" id="3.30.559.30">
    <property type="entry name" value="Nonribosomal peptide synthetase, condensation domain"/>
    <property type="match status" value="2"/>
</dbReference>
<dbReference type="PANTHER" id="PTHR45527:SF16">
    <property type="entry name" value="NONRIBOSOMAL PEPTIDE SYNTHASE ATNA-RELATED"/>
    <property type="match status" value="1"/>
</dbReference>
<dbReference type="GO" id="GO:0005737">
    <property type="term" value="C:cytoplasm"/>
    <property type="evidence" value="ECO:0007669"/>
    <property type="project" value="TreeGrafter"/>
</dbReference>
<dbReference type="Gene3D" id="1.10.1200.10">
    <property type="entry name" value="ACP-like"/>
    <property type="match status" value="2"/>
</dbReference>
<dbReference type="InterPro" id="IPR000873">
    <property type="entry name" value="AMP-dep_synth/lig_dom"/>
</dbReference>
<dbReference type="InterPro" id="IPR036736">
    <property type="entry name" value="ACP-like_sf"/>
</dbReference>
<dbReference type="RefSeq" id="XP_024711196.1">
    <property type="nucleotide sequence ID" value="XM_024846130.1"/>
</dbReference>
<gene>
    <name evidence="6" type="ORF">P170DRAFT_396655</name>
</gene>
<dbReference type="PANTHER" id="PTHR45527">
    <property type="entry name" value="NONRIBOSOMAL PEPTIDE SYNTHETASE"/>
    <property type="match status" value="1"/>
</dbReference>
<dbReference type="Pfam" id="PF00550">
    <property type="entry name" value="PP-binding"/>
    <property type="match status" value="2"/>
</dbReference>
<dbReference type="NCBIfam" id="TIGR01733">
    <property type="entry name" value="AA-adenyl-dom"/>
    <property type="match status" value="2"/>
</dbReference>
<dbReference type="InterPro" id="IPR020806">
    <property type="entry name" value="PKS_PP-bd"/>
</dbReference>
<evidence type="ECO:0000256" key="4">
    <source>
        <dbReference type="ARBA" id="ARBA00029454"/>
    </source>
</evidence>
<dbReference type="PROSITE" id="PS00455">
    <property type="entry name" value="AMP_BINDING"/>
    <property type="match status" value="2"/>
</dbReference>
<evidence type="ECO:0000259" key="5">
    <source>
        <dbReference type="PROSITE" id="PS50075"/>
    </source>
</evidence>
<dbReference type="FunFam" id="3.40.50.12780:FF:000014">
    <property type="entry name" value="Nonribosomal peptide synthetase 1"/>
    <property type="match status" value="1"/>
</dbReference>
<dbReference type="GO" id="GO:0043041">
    <property type="term" value="P:amino acid activation for nonribosomal peptide biosynthetic process"/>
    <property type="evidence" value="ECO:0007669"/>
    <property type="project" value="TreeGrafter"/>
</dbReference>
<dbReference type="SUPFAM" id="SSF56801">
    <property type="entry name" value="Acetyl-CoA synthetase-like"/>
    <property type="match status" value="2"/>
</dbReference>
<dbReference type="SUPFAM" id="SSF47336">
    <property type="entry name" value="ACP-like"/>
    <property type="match status" value="2"/>
</dbReference>
<keyword evidence="3" id="KW-0436">Ligase</keyword>
<dbReference type="Gene3D" id="3.30.559.10">
    <property type="entry name" value="Chloramphenicol acetyltransferase-like domain"/>
    <property type="match status" value="2"/>
</dbReference>
<dbReference type="Gene3D" id="3.40.50.12780">
    <property type="entry name" value="N-terminal domain of ligase-like"/>
    <property type="match status" value="2"/>
</dbReference>
<reference evidence="6 7" key="1">
    <citation type="submission" date="2016-12" db="EMBL/GenBank/DDBJ databases">
        <title>The genomes of Aspergillus section Nigri reveals drivers in fungal speciation.</title>
        <authorList>
            <consortium name="DOE Joint Genome Institute"/>
            <person name="Vesth T.C."/>
            <person name="Nybo J."/>
            <person name="Theobald S."/>
            <person name="Brandl J."/>
            <person name="Frisvad J.C."/>
            <person name="Nielsen K.F."/>
            <person name="Lyhne E.K."/>
            <person name="Kogle M.E."/>
            <person name="Kuo A."/>
            <person name="Riley R."/>
            <person name="Clum A."/>
            <person name="Nolan M."/>
            <person name="Lipzen A."/>
            <person name="Salamov A."/>
            <person name="Henrissat B."/>
            <person name="Wiebenga A."/>
            <person name="De Vries R.P."/>
            <person name="Grigoriev I.V."/>
            <person name="Mortensen U.H."/>
            <person name="Andersen M.R."/>
            <person name="Baker S.E."/>
        </authorList>
    </citation>
    <scope>NUCLEOTIDE SEQUENCE [LARGE SCALE GENOMIC DNA]</scope>
    <source>
        <strain evidence="6 7">IBT 23096</strain>
    </source>
</reference>
<dbReference type="GO" id="GO:0044550">
    <property type="term" value="P:secondary metabolite biosynthetic process"/>
    <property type="evidence" value="ECO:0007669"/>
    <property type="project" value="TreeGrafter"/>
</dbReference>
<dbReference type="InterPro" id="IPR010071">
    <property type="entry name" value="AA_adenyl_dom"/>
</dbReference>
<dbReference type="FunFam" id="3.30.300.30:FF:000015">
    <property type="entry name" value="Nonribosomal peptide synthase SidD"/>
    <property type="match status" value="2"/>
</dbReference>
<dbReference type="GeneID" id="36553829"/>
<dbReference type="CDD" id="cd05918">
    <property type="entry name" value="A_NRPS_SidN3_like"/>
    <property type="match status" value="2"/>
</dbReference>
<keyword evidence="1" id="KW-0596">Phosphopantetheine</keyword>
<dbReference type="EMBL" id="MSFO01000001">
    <property type="protein sequence ID" value="PLB55894.1"/>
    <property type="molecule type" value="Genomic_DNA"/>
</dbReference>
<dbReference type="OrthoDB" id="416786at2759"/>
<dbReference type="InterPro" id="IPR023213">
    <property type="entry name" value="CAT-like_dom_sf"/>
</dbReference>
<evidence type="ECO:0000256" key="2">
    <source>
        <dbReference type="ARBA" id="ARBA00022553"/>
    </source>
</evidence>
<dbReference type="STRING" id="1392250.A0A2I2GSN7"/>
<dbReference type="InterPro" id="IPR001242">
    <property type="entry name" value="Condensation_dom"/>
</dbReference>
<organism evidence="6 7">
    <name type="scientific">Aspergillus steynii IBT 23096</name>
    <dbReference type="NCBI Taxonomy" id="1392250"/>
    <lineage>
        <taxon>Eukaryota</taxon>
        <taxon>Fungi</taxon>
        <taxon>Dikarya</taxon>
        <taxon>Ascomycota</taxon>
        <taxon>Pezizomycotina</taxon>
        <taxon>Eurotiomycetes</taxon>
        <taxon>Eurotiomycetidae</taxon>
        <taxon>Eurotiales</taxon>
        <taxon>Aspergillaceae</taxon>
        <taxon>Aspergillus</taxon>
        <taxon>Aspergillus subgen. Circumdati</taxon>
    </lineage>
</organism>
<comment type="caution">
    <text evidence="6">The sequence shown here is derived from an EMBL/GenBank/DDBJ whole genome shotgun (WGS) entry which is preliminary data.</text>
</comment>
<feature type="domain" description="Carrier" evidence="5">
    <location>
        <begin position="1675"/>
        <end position="1751"/>
    </location>
</feature>
<dbReference type="Pfam" id="PF00501">
    <property type="entry name" value="AMP-binding"/>
    <property type="match status" value="2"/>
</dbReference>
<sequence>MVELVAQCPKTTVDDLDLLGPHFIRTITNWNHIGALYQPAERIDTLIARQCAARPDSVAMIGPEGSITYGEVYRRAESVRRALQRLGVGAGDAVPLCFEKSIWTGIAMLGVLRAGAAFVLIDPSHPFARLEDMCRDIQPKVVVTSALQCSLAKRLGAPLLVLPISLEPTSLPHANGTIIEPETAPHDPAYIAYTSGSTGRPKGIIVEHAAFCANAIMSSRFQGLDMQSRVLQFASYAFDISIQELLTTLIVGGCVCIPSEEQRLGNIADIINQLDVNWVELTPSVARLLPRDRCPSIQTLVLGGEPMTPSDIEYWSEHVHLVNAYGPAECSVVTTIQAEVRASDPTNIGRSYSGTCWVVNPENYHQLAPIGAIGELLVGGPIVGRGYLNRPAEKRFVTSPRWASAFNVGGDQRFYLTGDMVQYGPDGSLRYIGRRDTEVKISGQRIDLREIECQVSAIQAGLPTVADVLGVSAGDDHAAQSIALYLAEPGTTNYSDSSSSAQLDPDNTNLVQLGLEIRAGLQRALPSYMIPSFYIPITKIPLSPTGKLDRRMLKVLGESYIQFTIDQATSFSELLPGGQQNSGEIVFQGLFAELLGRPAKTIKTDESFFHLGGSSVTAIKLASKAREIGISITAGDVFTLQTCAALGELALMTPTIPSTRAITPASSSSGEGEDTLIPMLGSLKLDCDVPPDIIEEILPCTPMQEALIALALQQSNSMAGRFVFKISPSVPLERFQQAWEMVVRANPILRTRIVEDQCGRLRQIVSNETIHWVVETDLSKVEEKLNANRDPIRKPLAQFALITQQSSPMLVLDMHHAIFDGWSFLQLLEDVNKAYAGNQLPPAPSFDSFIQYISSVDLDVASTFWTSTFKDLRASPYPSMPEGSRASGSFRHASRRIALPAQATGHYMHHRVPSMLKLAWALVVSAQTSCTDVVIGVVESGRHAPVRGIDRITGPTIATLPLRVDLQLDMSIDGMLGAIAAQSIASVPYQHIGMQRIRTFSPEAALACNFQNLLIIQPQSMAIESELMQSVSSNHEEIRNFCSHALTIIAEPDQHGSINLVAFFDAAVLSLQQANSLLDHLESILDVVSRHPENKVGQIQLCTDSERAEIEQWNQQACFTGEPKCAVHTILDNCRLQPRAQAVRSWDGGFTYGELLTHACSLTLRLQGYGVGTETIIPICMERSKWQSVAAVAVMMAGGAFAMLEPTFPVERLRNICDQIHPPLILTTAEQSDLCGRLVERVIDLSQTQACMVGETSYHAHNPIIAPSHAMYVAFTSGSTGAPKGVIIEHGMFHASFQGYSTRMSLTQHSRVLFFASPAFDISVMELLYPLVVGGCVCIPSETERISDLAGVINRLEVDTLILTPSVIRLLSPTDITGVRTVLLLGESMSASDVKTWSSAVRLICGYGPAECTLLSTITDHLKPSANPFDIGKPVAGTCWVVSPENHNQLMPLGAVGELVIGGPIVGRGYLNRPEETDSVFIQDLLWSVGGHVRGGGRTSASSAGQRFYKSGDLVRYVKGGHTLEYLGRKDMQVKLQGQRIELAEIEYQAEKAIDRVMAIADVVKTQGLGGPKLLLFIYCKARPAADYHTNGTGEDDDLFLPSSPESNATNAALRDHLLRALPRYMIPHAIIPLGFVPLSPSGKANRKLLRSKASKLGRDYLESLGGKKCEEKRMPATDAERLLCNVFADTLGLDPGLVSLDDRFFSLGGDSVSAMQLLAGLRKQGFFIGMADFLERDTPALVLKKALEGPKGSAKTSQREDLEIKTAIVENLPLIQRLASSWFGGKGYDRVEDVYPCSNAHEGLIQGQTGRAADHKLCLLLEVKNTSGRRLDPYSVASAWRQLVCRHSVLRSTVVELPQPHSESPSYMFVVIKQPEQSIPVCQLSHSDDHLQDSTLCLDSVVSRLRGLRSPQQDSQFPANVSFAVLATHDGRVFCKIEARQCLLDATSISQLLKELALAVEGDLPAGAGPQYGQYISYLRDQQQQDGLWQYWKPAMARARPCVLESMLTSDSTAKHRQLRLLQKELPDPESLHRYCSAHELTLTNIFQVAWGMVLREYTSSDSVCFGALLSGRDIPLLHSLEVIGPLFNLVPCLLDFKPPGSGSMSDVLRANQTEMKQRVKYQHCSLLDILPPLQSSANSGNARDPFFNTCLSVHAAFSEQIPPATTSNSGRKVTIETIFEDDPSEYDVYIAVLLSSQGCEVNIRTWDSFCTEDQAMEILDLFIVSVARLVSVP</sequence>
<evidence type="ECO:0000256" key="1">
    <source>
        <dbReference type="ARBA" id="ARBA00022450"/>
    </source>
</evidence>
<dbReference type="SMART" id="SM00823">
    <property type="entry name" value="PKS_PP"/>
    <property type="match status" value="2"/>
</dbReference>
<dbReference type="Proteomes" id="UP000234275">
    <property type="component" value="Unassembled WGS sequence"/>
</dbReference>
<dbReference type="InterPro" id="IPR006162">
    <property type="entry name" value="Ppantetheine_attach_site"/>
</dbReference>
<accession>A0A2I2GSN7</accession>
<dbReference type="GO" id="GO:0016874">
    <property type="term" value="F:ligase activity"/>
    <property type="evidence" value="ECO:0007669"/>
    <property type="project" value="UniProtKB-KW"/>
</dbReference>